<evidence type="ECO:0000256" key="1">
    <source>
        <dbReference type="ARBA" id="ARBA00022723"/>
    </source>
</evidence>
<dbReference type="InterPro" id="IPR014905">
    <property type="entry name" value="HIRAN"/>
</dbReference>
<dbReference type="Proteomes" id="UP000199412">
    <property type="component" value="Unassembled WGS sequence"/>
</dbReference>
<dbReference type="Pfam" id="PF08797">
    <property type="entry name" value="HIRAN"/>
    <property type="match status" value="1"/>
</dbReference>
<dbReference type="EMBL" id="FNAP01000006">
    <property type="protein sequence ID" value="SDE37212.1"/>
    <property type="molecule type" value="Genomic_DNA"/>
</dbReference>
<evidence type="ECO:0000313" key="5">
    <source>
        <dbReference type="Proteomes" id="UP000199412"/>
    </source>
</evidence>
<sequence length="158" mass="17540">MAIVSCASPEDPMRPRLSRRRLFGWVALGLSCPNPRDLAVLLPRRPRPASARPLTLMETFVAGTAYYEAEMVAPTLRPGDRLTLRREPDNRFDALAIEVFTARGEKLGYVPRADNPPFTALMDDGHTLVATVLRVREGWRPDISFRIAVTLPAGGRTS</sequence>
<keyword evidence="5" id="KW-1185">Reference proteome</keyword>
<dbReference type="GO" id="GO:0016818">
    <property type="term" value="F:hydrolase activity, acting on acid anhydrides, in phosphorus-containing anhydrides"/>
    <property type="evidence" value="ECO:0007669"/>
    <property type="project" value="InterPro"/>
</dbReference>
<accession>A0A1G7CCW2</accession>
<dbReference type="GO" id="GO:0003676">
    <property type="term" value="F:nucleic acid binding"/>
    <property type="evidence" value="ECO:0007669"/>
    <property type="project" value="InterPro"/>
</dbReference>
<proteinExistence type="predicted"/>
<keyword evidence="1" id="KW-0479">Metal-binding</keyword>
<dbReference type="RefSeq" id="WP_092785504.1">
    <property type="nucleotide sequence ID" value="NZ_FNAP01000006.1"/>
</dbReference>
<evidence type="ECO:0000313" key="4">
    <source>
        <dbReference type="EMBL" id="SDE37212.1"/>
    </source>
</evidence>
<protein>
    <submittedName>
        <fullName evidence="4">HIRAN domain-containing protein</fullName>
    </submittedName>
</protein>
<dbReference type="AlphaFoldDB" id="A0A1G7CCW2"/>
<dbReference type="OrthoDB" id="7432909at2"/>
<feature type="domain" description="HIRAN" evidence="3">
    <location>
        <begin position="54"/>
        <end position="155"/>
    </location>
</feature>
<evidence type="ECO:0000259" key="3">
    <source>
        <dbReference type="SMART" id="SM00910"/>
    </source>
</evidence>
<reference evidence="4 5" key="1">
    <citation type="submission" date="2016-10" db="EMBL/GenBank/DDBJ databases">
        <authorList>
            <person name="de Groot N.N."/>
        </authorList>
    </citation>
    <scope>NUCLEOTIDE SEQUENCE [LARGE SCALE GENOMIC DNA]</scope>
    <source>
        <strain evidence="4 5">ATCC 700224</strain>
    </source>
</reference>
<dbReference type="Gene3D" id="3.30.70.2330">
    <property type="match status" value="1"/>
</dbReference>
<organism evidence="4 5">
    <name type="scientific">Rhodospira trueperi</name>
    <dbReference type="NCBI Taxonomy" id="69960"/>
    <lineage>
        <taxon>Bacteria</taxon>
        <taxon>Pseudomonadati</taxon>
        <taxon>Pseudomonadota</taxon>
        <taxon>Alphaproteobacteria</taxon>
        <taxon>Rhodospirillales</taxon>
        <taxon>Rhodospirillaceae</taxon>
        <taxon>Rhodospira</taxon>
    </lineage>
</organism>
<dbReference type="GO" id="GO:0008270">
    <property type="term" value="F:zinc ion binding"/>
    <property type="evidence" value="ECO:0007669"/>
    <property type="project" value="InterPro"/>
</dbReference>
<keyword evidence="2" id="KW-0378">Hydrolase</keyword>
<dbReference type="SMART" id="SM00910">
    <property type="entry name" value="HIRAN"/>
    <property type="match status" value="1"/>
</dbReference>
<evidence type="ECO:0000256" key="2">
    <source>
        <dbReference type="ARBA" id="ARBA00022801"/>
    </source>
</evidence>
<gene>
    <name evidence="4" type="ORF">SAMN05421720_10631</name>
</gene>
<name>A0A1G7CCW2_9PROT</name>